<evidence type="ECO:0000256" key="6">
    <source>
        <dbReference type="ARBA" id="ARBA00022989"/>
    </source>
</evidence>
<evidence type="ECO:0000256" key="5">
    <source>
        <dbReference type="ARBA" id="ARBA00022692"/>
    </source>
</evidence>
<dbReference type="InterPro" id="IPR052017">
    <property type="entry name" value="TSUP"/>
</dbReference>
<sequence length="276" mass="29138">MTPWTLHCFTLFNRFLAQAQDTALELELATLLMLGGLALLAGFIDTLAGGGGLLTLPGLLLAGLPPVQALATNKLQGTFGSGMATFTLLRLRRFSPAAVRRPFLWALAGSAVGTVVVQVVHTDALQVLVPVVLGLIALYFLLMPGAGRVERAPRLGGALYDRTVVPVIGFYDGFFGPGTGSFFSLAEVALRGRELITATAHAKAFNFASNIASLTLFVIGGKVLWAVGATMILGQLLGAWLGAHAVLRGGHRLIRPLIVLMCLAMIARYLHGVINP</sequence>
<keyword evidence="7 8" id="KW-0472">Membrane</keyword>
<gene>
    <name evidence="9" type="ORF">FGS76_13965</name>
</gene>
<feature type="transmembrane region" description="Helical" evidence="8">
    <location>
        <begin position="102"/>
        <end position="121"/>
    </location>
</feature>
<evidence type="ECO:0000256" key="8">
    <source>
        <dbReference type="RuleBase" id="RU363041"/>
    </source>
</evidence>
<name>A0ABY2XKG2_9GAMM</name>
<accession>A0ABY2XKG2</accession>
<evidence type="ECO:0000256" key="7">
    <source>
        <dbReference type="ARBA" id="ARBA00023136"/>
    </source>
</evidence>
<evidence type="ECO:0000256" key="3">
    <source>
        <dbReference type="ARBA" id="ARBA00022448"/>
    </source>
</evidence>
<keyword evidence="3" id="KW-0813">Transport</keyword>
<feature type="transmembrane region" description="Helical" evidence="8">
    <location>
        <begin position="29"/>
        <end position="56"/>
    </location>
</feature>
<evidence type="ECO:0000313" key="9">
    <source>
        <dbReference type="EMBL" id="TMW11678.1"/>
    </source>
</evidence>
<keyword evidence="5 8" id="KW-0812">Transmembrane</keyword>
<dbReference type="Proteomes" id="UP000739180">
    <property type="component" value="Unassembled WGS sequence"/>
</dbReference>
<reference evidence="9 10" key="1">
    <citation type="submission" date="2019-05" db="EMBL/GenBank/DDBJ databases">
        <title>Genome of Alcanivorax gelatiniphagus, an oil degrading marine bacteria.</title>
        <authorList>
            <person name="Kwon K.K."/>
        </authorList>
    </citation>
    <scope>NUCLEOTIDE SEQUENCE [LARGE SCALE GENOMIC DNA]</scope>
    <source>
        <strain evidence="9 10">MEBiC 08158</strain>
    </source>
</reference>
<keyword evidence="10" id="KW-1185">Reference proteome</keyword>
<evidence type="ECO:0000256" key="4">
    <source>
        <dbReference type="ARBA" id="ARBA00022475"/>
    </source>
</evidence>
<evidence type="ECO:0000256" key="2">
    <source>
        <dbReference type="ARBA" id="ARBA00009142"/>
    </source>
</evidence>
<proteinExistence type="inferred from homology"/>
<dbReference type="EMBL" id="VCQT01000040">
    <property type="protein sequence ID" value="TMW11678.1"/>
    <property type="molecule type" value="Genomic_DNA"/>
</dbReference>
<keyword evidence="6 8" id="KW-1133">Transmembrane helix</keyword>
<feature type="transmembrane region" description="Helical" evidence="8">
    <location>
        <begin position="253"/>
        <end position="270"/>
    </location>
</feature>
<evidence type="ECO:0000256" key="1">
    <source>
        <dbReference type="ARBA" id="ARBA00004651"/>
    </source>
</evidence>
<comment type="similarity">
    <text evidence="2 8">Belongs to the 4-toluene sulfonate uptake permease (TSUP) (TC 2.A.102) family.</text>
</comment>
<protein>
    <recommendedName>
        <fullName evidence="8">Probable membrane transporter protein</fullName>
    </recommendedName>
</protein>
<dbReference type="PANTHER" id="PTHR30269:SF0">
    <property type="entry name" value="MEMBRANE TRANSPORTER PROTEIN YFCA-RELATED"/>
    <property type="match status" value="1"/>
</dbReference>
<organism evidence="9 10">
    <name type="scientific">Alloalcanivorax gelatiniphagus</name>
    <dbReference type="NCBI Taxonomy" id="1194167"/>
    <lineage>
        <taxon>Bacteria</taxon>
        <taxon>Pseudomonadati</taxon>
        <taxon>Pseudomonadota</taxon>
        <taxon>Gammaproteobacteria</taxon>
        <taxon>Oceanospirillales</taxon>
        <taxon>Alcanivoracaceae</taxon>
        <taxon>Alloalcanivorax</taxon>
    </lineage>
</organism>
<keyword evidence="4 8" id="KW-1003">Cell membrane</keyword>
<dbReference type="InterPro" id="IPR002781">
    <property type="entry name" value="TM_pro_TauE-like"/>
</dbReference>
<feature type="transmembrane region" description="Helical" evidence="8">
    <location>
        <begin position="127"/>
        <end position="146"/>
    </location>
</feature>
<comment type="subcellular location">
    <subcellularLocation>
        <location evidence="1 8">Cell membrane</location>
        <topology evidence="1 8">Multi-pass membrane protein</topology>
    </subcellularLocation>
</comment>
<dbReference type="PANTHER" id="PTHR30269">
    <property type="entry name" value="TRANSMEMBRANE PROTEIN YFCA"/>
    <property type="match status" value="1"/>
</dbReference>
<comment type="caution">
    <text evidence="9">The sequence shown here is derived from an EMBL/GenBank/DDBJ whole genome shotgun (WGS) entry which is preliminary data.</text>
</comment>
<dbReference type="Pfam" id="PF01925">
    <property type="entry name" value="TauE"/>
    <property type="match status" value="1"/>
</dbReference>
<evidence type="ECO:0000313" key="10">
    <source>
        <dbReference type="Proteomes" id="UP000739180"/>
    </source>
</evidence>